<dbReference type="Gene3D" id="3.40.50.2300">
    <property type="match status" value="2"/>
</dbReference>
<dbReference type="SUPFAM" id="SSF53822">
    <property type="entry name" value="Periplasmic binding protein-like I"/>
    <property type="match status" value="1"/>
</dbReference>
<gene>
    <name evidence="3" type="ORF">SAMN05660349_00233</name>
</gene>
<feature type="domain" description="LysM" evidence="2">
    <location>
        <begin position="165"/>
        <end position="208"/>
    </location>
</feature>
<dbReference type="PROSITE" id="PS51782">
    <property type="entry name" value="LYSM"/>
    <property type="match status" value="3"/>
</dbReference>
<evidence type="ECO:0000259" key="2">
    <source>
        <dbReference type="PROSITE" id="PS51782"/>
    </source>
</evidence>
<accession>A0A1T4ZYE3</accession>
<keyword evidence="4" id="KW-1185">Reference proteome</keyword>
<dbReference type="InterPro" id="IPR018392">
    <property type="entry name" value="LysM"/>
</dbReference>
<dbReference type="GO" id="GO:0008932">
    <property type="term" value="F:lytic endotransglycosylase activity"/>
    <property type="evidence" value="ECO:0007669"/>
    <property type="project" value="TreeGrafter"/>
</dbReference>
<dbReference type="Gene3D" id="3.10.350.10">
    <property type="entry name" value="LysM domain"/>
    <property type="match status" value="3"/>
</dbReference>
<dbReference type="Proteomes" id="UP000190852">
    <property type="component" value="Unassembled WGS sequence"/>
</dbReference>
<feature type="chain" id="PRO_5013115001" evidence="1">
    <location>
        <begin position="23"/>
        <end position="602"/>
    </location>
</feature>
<protein>
    <submittedName>
        <fullName evidence="3">LysM domain-containing protein</fullName>
    </submittedName>
</protein>
<evidence type="ECO:0000313" key="3">
    <source>
        <dbReference type="EMBL" id="SKB27413.1"/>
    </source>
</evidence>
<dbReference type="CDD" id="cd00118">
    <property type="entry name" value="LysM"/>
    <property type="match status" value="3"/>
</dbReference>
<dbReference type="RefSeq" id="WP_079681987.1">
    <property type="nucleotide sequence ID" value="NZ_FUYQ01000001.1"/>
</dbReference>
<dbReference type="PANTHER" id="PTHR33734">
    <property type="entry name" value="LYSM DOMAIN-CONTAINING GPI-ANCHORED PROTEIN 2"/>
    <property type="match status" value="1"/>
</dbReference>
<dbReference type="SMART" id="SM00257">
    <property type="entry name" value="LysM"/>
    <property type="match status" value="3"/>
</dbReference>
<dbReference type="InterPro" id="IPR028082">
    <property type="entry name" value="Peripla_BP_I"/>
</dbReference>
<feature type="domain" description="LysM" evidence="2">
    <location>
        <begin position="40"/>
        <end position="83"/>
    </location>
</feature>
<dbReference type="EMBL" id="FUYQ01000001">
    <property type="protein sequence ID" value="SKB27413.1"/>
    <property type="molecule type" value="Genomic_DNA"/>
</dbReference>
<dbReference type="SUPFAM" id="SSF54106">
    <property type="entry name" value="LysM domain"/>
    <property type="match status" value="3"/>
</dbReference>
<dbReference type="AlphaFoldDB" id="A0A1T4ZYE3"/>
<proteinExistence type="predicted"/>
<evidence type="ECO:0000313" key="4">
    <source>
        <dbReference type="Proteomes" id="UP000190852"/>
    </source>
</evidence>
<organism evidence="3 4">
    <name type="scientific">Parabacteroides chartae</name>
    <dbReference type="NCBI Taxonomy" id="1037355"/>
    <lineage>
        <taxon>Bacteria</taxon>
        <taxon>Pseudomonadati</taxon>
        <taxon>Bacteroidota</taxon>
        <taxon>Bacteroidia</taxon>
        <taxon>Bacteroidales</taxon>
        <taxon>Tannerellaceae</taxon>
        <taxon>Parabacteroides</taxon>
    </lineage>
</organism>
<dbReference type="Pfam" id="PF01476">
    <property type="entry name" value="LysM"/>
    <property type="match status" value="3"/>
</dbReference>
<keyword evidence="1" id="KW-0732">Signal</keyword>
<dbReference type="PANTHER" id="PTHR33734:SF22">
    <property type="entry name" value="MEMBRANE-BOUND LYTIC MUREIN TRANSGLYCOSYLASE D"/>
    <property type="match status" value="1"/>
</dbReference>
<reference evidence="4" key="1">
    <citation type="submission" date="2017-02" db="EMBL/GenBank/DDBJ databases">
        <authorList>
            <person name="Varghese N."/>
            <person name="Submissions S."/>
        </authorList>
    </citation>
    <scope>NUCLEOTIDE SEQUENCE [LARGE SCALE GENOMIC DNA]</scope>
    <source>
        <strain evidence="4">DSM 24967</strain>
    </source>
</reference>
<evidence type="ECO:0000256" key="1">
    <source>
        <dbReference type="SAM" id="SignalP"/>
    </source>
</evidence>
<feature type="signal peptide" evidence="1">
    <location>
        <begin position="1"/>
        <end position="22"/>
    </location>
</feature>
<sequence>MNKISTYFIIFFLAINCSAALAQNNKTTAAITNERDSNIFYHTIQRGETVYSIATMYGVKVNDIYKLNPESKEGIKVGFKLMIPQLAPDAKGKSNGAANYSFHTIKAKETLYSVSRLYTVPADQIADANPGLSAETFSIGKTIRIPRNPHVEPSVEQVQTVTKDVPYTIQKKETLFRISKKFDVSSTELIKRNPSLKDGVKAGAVIYIPVKEEQKVLVSTEITDEKEVNALLSRKKDSKKLPVVNVSLLLPFMTEEAYPSSNTSRFIEYYEGLLLAVDSMRNQGCSINLSVFDTGNGTEKINDILKNPAVKEADLLIGAVQNEQIHPVAKFAEKNKIRYVIPFTSKNDDVLSNPYVFQVNTPQSYLYSKAAQAGCELFKNYNIIILKVNDPQDDKKEFIQELKTELKQKKVSYKEYTYNAETFATEIESQFVTDKPNVIIPTSGTLNALNKIKTPLVTISSNRPDYQLTLFGYPEWQTYTRDCLEEFYALNTYIYSNFYADNLSDGVKNFYQKYKTWFSKNPINTFPKYGMLGFDTGMYFFKGVWTYGSNMENNLKRTGHNSIQTGFNFERVNNWGGFINTNLFIVRYNKDFTISRIQLNEL</sequence>
<name>A0A1T4ZYE3_9BACT</name>
<dbReference type="InterPro" id="IPR036779">
    <property type="entry name" value="LysM_dom_sf"/>
</dbReference>
<feature type="domain" description="LysM" evidence="2">
    <location>
        <begin position="101"/>
        <end position="145"/>
    </location>
</feature>